<accession>A0A9P8J591</accession>
<evidence type="ECO:0000313" key="2">
    <source>
        <dbReference type="Proteomes" id="UP000779574"/>
    </source>
</evidence>
<evidence type="ECO:0000313" key="1">
    <source>
        <dbReference type="EMBL" id="KAG9688622.1"/>
    </source>
</evidence>
<reference evidence="1" key="2">
    <citation type="submission" date="2021-08" db="EMBL/GenBank/DDBJ databases">
        <authorList>
            <person name="Gostincar C."/>
            <person name="Sun X."/>
            <person name="Song Z."/>
            <person name="Gunde-Cimerman N."/>
        </authorList>
    </citation>
    <scope>NUCLEOTIDE SEQUENCE</scope>
    <source>
        <strain evidence="1">EXF-9911</strain>
    </source>
</reference>
<reference evidence="1" key="1">
    <citation type="journal article" date="2021" name="J Fungi (Basel)">
        <title>Virulence traits and population genomics of the black yeast Aureobasidium melanogenum.</title>
        <authorList>
            <person name="Cernosa A."/>
            <person name="Sun X."/>
            <person name="Gostincar C."/>
            <person name="Fang C."/>
            <person name="Gunde-Cimerman N."/>
            <person name="Song Z."/>
        </authorList>
    </citation>
    <scope>NUCLEOTIDE SEQUENCE</scope>
    <source>
        <strain evidence="1">EXF-9911</strain>
    </source>
</reference>
<organism evidence="1 2">
    <name type="scientific">Aureobasidium melanogenum</name>
    <name type="common">Aureobasidium pullulans var. melanogenum</name>
    <dbReference type="NCBI Taxonomy" id="46634"/>
    <lineage>
        <taxon>Eukaryota</taxon>
        <taxon>Fungi</taxon>
        <taxon>Dikarya</taxon>
        <taxon>Ascomycota</taxon>
        <taxon>Pezizomycotina</taxon>
        <taxon>Dothideomycetes</taxon>
        <taxon>Dothideomycetidae</taxon>
        <taxon>Dothideales</taxon>
        <taxon>Saccotheciaceae</taxon>
        <taxon>Aureobasidium</taxon>
    </lineage>
</organism>
<sequence length="156" mass="17216">MLSSNQLLVKLADFTVETAKLPEVVELVGGEQWPPLIESKRALNDDLQGLELYLPIDSSVDPTVARQIAERQWASINNLCAMLLPRDSRGGINVPSQCSRNHCWLTIVDALESSSEALPDSDPRKQFGTIQGLRSGGMVYARWEHTLGAARLYLAI</sequence>
<dbReference type="AlphaFoldDB" id="A0A9P8J591"/>
<gene>
    <name evidence="1" type="ORF">KCU76_g9480</name>
</gene>
<dbReference type="EMBL" id="JAHFXF010000394">
    <property type="protein sequence ID" value="KAG9688622.1"/>
    <property type="molecule type" value="Genomic_DNA"/>
</dbReference>
<dbReference type="Proteomes" id="UP000779574">
    <property type="component" value="Unassembled WGS sequence"/>
</dbReference>
<name>A0A9P8J591_AURME</name>
<protein>
    <submittedName>
        <fullName evidence="1">Uncharacterized protein</fullName>
    </submittedName>
</protein>
<proteinExistence type="predicted"/>
<comment type="caution">
    <text evidence="1">The sequence shown here is derived from an EMBL/GenBank/DDBJ whole genome shotgun (WGS) entry which is preliminary data.</text>
</comment>
<feature type="non-terminal residue" evidence="1">
    <location>
        <position position="156"/>
    </location>
</feature>